<name>B7L3G7_METC4</name>
<sequence>MIFSLDVRRARKGDCLLLHWGHPDDPGLVLIDGGPAAVYRSHLLPRLREIRSKRPDPARPLAIDLLIVSHVDDDHIHGILDLTGELVEAQDERRPSHASVSSCWHNTFEDVIGEAPAKLRTAATAEFGAAALDGGAPADARIGRDAAKLLASLGQGQRLRDDIRKLRIPLNPQFGGEATSARPLPDALDLGRGLRMTVVGPMTAELEALRRKYQAWSRGCGKEKGAREAALAAFSDRSAFNLSSIVALAEVDDRRMLLTGDARGDKILEGLEAGGLLPAGGHLHVDILKVPHHGSANNMEIGFFRRITADHYVFSGNGEHGNPERETVEMLLDACASRPFRMHFTYSIEEIDAGREKEWAKQLQGGRRQRAWSPELDGLAALLKARDLNAAGQSIACVGETAHVIDLLAPLGF</sequence>
<evidence type="ECO:0008006" key="3">
    <source>
        <dbReference type="Google" id="ProtNLM"/>
    </source>
</evidence>
<reference evidence="1 2" key="2">
    <citation type="journal article" date="2012" name="J. Bacteriol.">
        <title>Complete genome sequences of six strains of the genus Methylobacterium.</title>
        <authorList>
            <person name="Marx C.J."/>
            <person name="Bringel F."/>
            <person name="Chistoserdova L."/>
            <person name="Moulin L."/>
            <person name="Farhan Ul Haque M."/>
            <person name="Fleischman D.E."/>
            <person name="Gruffaz C."/>
            <person name="Jourand P."/>
            <person name="Knief C."/>
            <person name="Lee M.C."/>
            <person name="Muller E.E."/>
            <person name="Nadalig T."/>
            <person name="Peyraud R."/>
            <person name="Roselli S."/>
            <person name="Russ L."/>
            <person name="Goodwin L.A."/>
            <person name="Ivanova N."/>
            <person name="Kyrpides N."/>
            <person name="Lajus A."/>
            <person name="Land M.L."/>
            <person name="Medigue C."/>
            <person name="Mikhailova N."/>
            <person name="Nolan M."/>
            <person name="Woyke T."/>
            <person name="Stolyar S."/>
            <person name="Vorholt J.A."/>
            <person name="Vuilleumier S."/>
        </authorList>
    </citation>
    <scope>NUCLEOTIDE SEQUENCE [LARGE SCALE GENOMIC DNA]</scope>
    <source>
        <strain evidence="2">CM4 / NCIMB 13688</strain>
        <plasmid evidence="1 2">pCMU01</plasmid>
    </source>
</reference>
<accession>B7L3G7</accession>
<dbReference type="PANTHER" id="PTHR30619:SF1">
    <property type="entry name" value="RECOMBINATION PROTEIN 2"/>
    <property type="match status" value="1"/>
</dbReference>
<dbReference type="SUPFAM" id="SSF56281">
    <property type="entry name" value="Metallo-hydrolase/oxidoreductase"/>
    <property type="match status" value="1"/>
</dbReference>
<evidence type="ECO:0000313" key="1">
    <source>
        <dbReference type="EMBL" id="ACK86375.1"/>
    </source>
</evidence>
<evidence type="ECO:0000313" key="2">
    <source>
        <dbReference type="Proteomes" id="UP000002385"/>
    </source>
</evidence>
<reference evidence="1 2" key="1">
    <citation type="submission" date="2008-12" db="EMBL/GenBank/DDBJ databases">
        <title>Complete sequence of plasmid1 of Methylobacterium chloromethanicum CM4.</title>
        <authorList>
            <consortium name="US DOE Joint Genome Institute"/>
            <person name="Lucas S."/>
            <person name="Copeland A."/>
            <person name="Lapidus A."/>
            <person name="Glavina del Rio T."/>
            <person name="Dalin E."/>
            <person name="Tice H."/>
            <person name="Bruce D."/>
            <person name="Goodwin L."/>
            <person name="Pitluck S."/>
            <person name="Chertkov O."/>
            <person name="Brettin T."/>
            <person name="Detter J.C."/>
            <person name="Han C."/>
            <person name="Larimer F."/>
            <person name="Land M."/>
            <person name="Hauser L."/>
            <person name="Kyrpides N."/>
            <person name="Mikhailova N."/>
            <person name="Marx C."/>
            <person name="Richardson P."/>
        </authorList>
    </citation>
    <scope>NUCLEOTIDE SEQUENCE [LARGE SCALE GENOMIC DNA]</scope>
    <source>
        <strain evidence="2">CM4 / NCIMB 13688</strain>
        <plasmid evidence="1 2">pCMU01</plasmid>
    </source>
</reference>
<protein>
    <recommendedName>
        <fullName evidence="3">Metallo-beta-lactamase domain-containing protein</fullName>
    </recommendedName>
</protein>
<dbReference type="Proteomes" id="UP000002385">
    <property type="component" value="Plasmid pCMU01"/>
</dbReference>
<proteinExistence type="predicted"/>
<dbReference type="HOGENOM" id="CLU_052638_0_0_5"/>
<gene>
    <name evidence="1" type="ordered locus">Mchl_5652</name>
</gene>
<dbReference type="RefSeq" id="WP_012606265.1">
    <property type="nucleotide sequence ID" value="NC_011758.1"/>
</dbReference>
<dbReference type="InterPro" id="IPR036866">
    <property type="entry name" value="RibonucZ/Hydroxyglut_hydro"/>
</dbReference>
<dbReference type="InterPro" id="IPR052159">
    <property type="entry name" value="Competence_DNA_uptake"/>
</dbReference>
<organism evidence="1 2">
    <name type="scientific">Methylorubrum extorquens (strain CM4 / NCIMB 13688)</name>
    <name type="common">Methylobacterium extorquens</name>
    <dbReference type="NCBI Taxonomy" id="440085"/>
    <lineage>
        <taxon>Bacteria</taxon>
        <taxon>Pseudomonadati</taxon>
        <taxon>Pseudomonadota</taxon>
        <taxon>Alphaproteobacteria</taxon>
        <taxon>Hyphomicrobiales</taxon>
        <taxon>Methylobacteriaceae</taxon>
        <taxon>Methylorubrum</taxon>
    </lineage>
</organism>
<geneLocation type="plasmid" evidence="1 2">
    <name>pCMU01</name>
</geneLocation>
<dbReference type="PANTHER" id="PTHR30619">
    <property type="entry name" value="DNA INTERNALIZATION/COMPETENCE PROTEIN COMEC/REC2"/>
    <property type="match status" value="1"/>
</dbReference>
<keyword evidence="1" id="KW-0614">Plasmid</keyword>
<dbReference type="KEGG" id="mch:Mchl_5652"/>
<dbReference type="Gene3D" id="3.60.15.10">
    <property type="entry name" value="Ribonuclease Z/Hydroxyacylglutathione hydrolase-like"/>
    <property type="match status" value="1"/>
</dbReference>
<dbReference type="EMBL" id="CP001299">
    <property type="protein sequence ID" value="ACK86375.1"/>
    <property type="molecule type" value="Genomic_DNA"/>
</dbReference>
<dbReference type="AlphaFoldDB" id="B7L3G7"/>